<dbReference type="CDD" id="cd09636">
    <property type="entry name" value="Cas1_I-II-III"/>
    <property type="match status" value="1"/>
</dbReference>
<comment type="subunit">
    <text evidence="9">Homodimer, forms a heterotetramer with a Cas2 homodimer.</text>
</comment>
<evidence type="ECO:0000256" key="1">
    <source>
        <dbReference type="ARBA" id="ARBA00022722"/>
    </source>
</evidence>
<comment type="cofactor">
    <cofactor evidence="9">
        <name>Mg(2+)</name>
        <dbReference type="ChEBI" id="CHEBI:18420"/>
    </cofactor>
    <cofactor evidence="9">
        <name>Mn(2+)</name>
        <dbReference type="ChEBI" id="CHEBI:29035"/>
    </cofactor>
</comment>
<dbReference type="InterPro" id="IPR050646">
    <property type="entry name" value="Cas1"/>
</dbReference>
<dbReference type="GO" id="GO:0004519">
    <property type="term" value="F:endonuclease activity"/>
    <property type="evidence" value="ECO:0007669"/>
    <property type="project" value="UniProtKB-UniRule"/>
</dbReference>
<dbReference type="AlphaFoldDB" id="A0A1W6JWC0"/>
<dbReference type="HAMAP" id="MF_01470">
    <property type="entry name" value="Cas1"/>
    <property type="match status" value="1"/>
</dbReference>
<dbReference type="Gene3D" id="3.100.10.20">
    <property type="entry name" value="CRISPR-associated endonuclease Cas1, N-terminal domain"/>
    <property type="match status" value="1"/>
</dbReference>
<protein>
    <recommendedName>
        <fullName evidence="9">CRISPR-associated endonuclease Cas1</fullName>
        <ecNumber evidence="9">3.1.-.-</ecNumber>
    </recommendedName>
</protein>
<evidence type="ECO:0000256" key="5">
    <source>
        <dbReference type="ARBA" id="ARBA00022842"/>
    </source>
</evidence>
<evidence type="ECO:0000256" key="9">
    <source>
        <dbReference type="HAMAP-Rule" id="MF_01470"/>
    </source>
</evidence>
<dbReference type="GO" id="GO:0016787">
    <property type="term" value="F:hydrolase activity"/>
    <property type="evidence" value="ECO:0007669"/>
    <property type="project" value="UniProtKB-KW"/>
</dbReference>
<keyword evidence="2 9" id="KW-0479">Metal-binding</keyword>
<keyword evidence="1 9" id="KW-0540">Nuclease</keyword>
<dbReference type="GO" id="GO:0043571">
    <property type="term" value="P:maintenance of CRISPR repeat elements"/>
    <property type="evidence" value="ECO:0007669"/>
    <property type="project" value="UniProtKB-UniRule"/>
</dbReference>
<dbReference type="InterPro" id="IPR042206">
    <property type="entry name" value="CRISPR-assoc_Cas1_C"/>
</dbReference>
<dbReference type="Pfam" id="PF01867">
    <property type="entry name" value="Cas_Cas1"/>
    <property type="match status" value="1"/>
</dbReference>
<dbReference type="GeneID" id="41589275"/>
<name>A0A1W6JWC0_9CREN</name>
<feature type="binding site" evidence="9">
    <location>
        <position position="226"/>
    </location>
    <ligand>
        <name>Mn(2+)</name>
        <dbReference type="ChEBI" id="CHEBI:29035"/>
    </ligand>
</feature>
<sequence length="302" mass="35002">MTKSNNNKKIVFVKDWGAYLRVKNGLITCYLNKEEKWSVSPFEISSIVVLTNCLVSSEVIRLAGEFGIDLVFFKGIKPVSKIIPVNYGGSFNVWVHQLIAWKKRKVEFAKQFIYGKLHNQWITLRYYERKYGISLSSENIYQLSRDVLTESSIEGVMQKEAEGARWYWKGIKNLLPKELKFKGRRKRGEAKDLFNVSLNIGYSMLSRVVYSAIISAGLNPYWGFLHKMRSGRPSLVFDLMEEFRSPFVDRKLLGIAREDPKSLEDKKTVYGIKFEEEEIYTQARKLANAVLTGEEYKPFLSK</sequence>
<keyword evidence="3 9" id="KW-0255">Endonuclease</keyword>
<organism evidence="10 11">
    <name type="scientific">Acidianus manzaensis</name>
    <dbReference type="NCBI Taxonomy" id="282676"/>
    <lineage>
        <taxon>Archaea</taxon>
        <taxon>Thermoproteota</taxon>
        <taxon>Thermoprotei</taxon>
        <taxon>Sulfolobales</taxon>
        <taxon>Sulfolobaceae</taxon>
        <taxon>Acidianus</taxon>
    </lineage>
</organism>
<keyword evidence="8 9" id="KW-0464">Manganese</keyword>
<feature type="binding site" evidence="9">
    <location>
        <position position="160"/>
    </location>
    <ligand>
        <name>Mn(2+)</name>
        <dbReference type="ChEBI" id="CHEBI:29035"/>
    </ligand>
</feature>
<evidence type="ECO:0000313" key="11">
    <source>
        <dbReference type="Proteomes" id="UP000193404"/>
    </source>
</evidence>
<proteinExistence type="inferred from homology"/>
<dbReference type="RefSeq" id="WP_148690332.1">
    <property type="nucleotide sequence ID" value="NZ_CP020477.1"/>
</dbReference>
<keyword evidence="11" id="KW-1185">Reference proteome</keyword>
<gene>
    <name evidence="9" type="primary">cas1</name>
    <name evidence="10" type="ORF">B6F84_00110</name>
</gene>
<dbReference type="NCBIfam" id="TIGR00287">
    <property type="entry name" value="cas1"/>
    <property type="match status" value="1"/>
</dbReference>
<keyword evidence="6 9" id="KW-0051">Antiviral defense</keyword>
<evidence type="ECO:0000313" key="10">
    <source>
        <dbReference type="EMBL" id="ARM74586.1"/>
    </source>
</evidence>
<dbReference type="PANTHER" id="PTHR34353:SF2">
    <property type="entry name" value="CRISPR-ASSOCIATED ENDONUCLEASE CAS1 1"/>
    <property type="match status" value="1"/>
</dbReference>
<evidence type="ECO:0000256" key="3">
    <source>
        <dbReference type="ARBA" id="ARBA00022759"/>
    </source>
</evidence>
<dbReference type="KEGG" id="aman:B6F84_00110"/>
<dbReference type="EMBL" id="CP020477">
    <property type="protein sequence ID" value="ARM74586.1"/>
    <property type="molecule type" value="Genomic_DNA"/>
</dbReference>
<evidence type="ECO:0000256" key="7">
    <source>
        <dbReference type="ARBA" id="ARBA00023125"/>
    </source>
</evidence>
<dbReference type="STRING" id="282676.B6F84_00110"/>
<feature type="binding site" evidence="9">
    <location>
        <position position="241"/>
    </location>
    <ligand>
        <name>Mn(2+)</name>
        <dbReference type="ChEBI" id="CHEBI:29035"/>
    </ligand>
</feature>
<dbReference type="PANTHER" id="PTHR34353">
    <property type="entry name" value="CRISPR-ASSOCIATED ENDONUCLEASE CAS1 1"/>
    <property type="match status" value="1"/>
</dbReference>
<dbReference type="OrthoDB" id="2216at2157"/>
<dbReference type="GO" id="GO:0051607">
    <property type="term" value="P:defense response to virus"/>
    <property type="evidence" value="ECO:0007669"/>
    <property type="project" value="UniProtKB-UniRule"/>
</dbReference>
<reference evidence="10 11" key="1">
    <citation type="submission" date="2017-03" db="EMBL/GenBank/DDBJ databases">
        <title>Sulfur activation and transportation mechanism of thermophilic Archaea Acidianus manzaensis YN-25.</title>
        <authorList>
            <person name="Ma Y."/>
            <person name="Yang Y."/>
            <person name="Xia J."/>
        </authorList>
    </citation>
    <scope>NUCLEOTIDE SEQUENCE [LARGE SCALE GENOMIC DNA]</scope>
    <source>
        <strain evidence="10 11">YN-25</strain>
    </source>
</reference>
<comment type="similarity">
    <text evidence="9">Belongs to the CRISPR-associated endonuclease Cas1 family.</text>
</comment>
<dbReference type="InterPro" id="IPR002729">
    <property type="entry name" value="CRISPR-assoc_Cas1"/>
</dbReference>
<dbReference type="Gene3D" id="1.20.120.920">
    <property type="entry name" value="CRISPR-associated endonuclease Cas1, C-terminal domain"/>
    <property type="match status" value="1"/>
</dbReference>
<accession>A0A1W6JWC0</accession>
<evidence type="ECO:0000256" key="4">
    <source>
        <dbReference type="ARBA" id="ARBA00022801"/>
    </source>
</evidence>
<keyword evidence="7 9" id="KW-0238">DNA-binding</keyword>
<dbReference type="Proteomes" id="UP000193404">
    <property type="component" value="Chromosome"/>
</dbReference>
<keyword evidence="4 9" id="KW-0378">Hydrolase</keyword>
<evidence type="ECO:0000256" key="2">
    <source>
        <dbReference type="ARBA" id="ARBA00022723"/>
    </source>
</evidence>
<dbReference type="InterPro" id="IPR042211">
    <property type="entry name" value="CRISPR-assoc_Cas1_N"/>
</dbReference>
<comment type="function">
    <text evidence="9">CRISPR (clustered regularly interspaced short palindromic repeat), is an adaptive immune system that provides protection against mobile genetic elements (viruses, transposable elements and conjugative plasmids). CRISPR clusters contain spacers, sequences complementary to antecedent mobile elements, and target invading nucleic acids. CRISPR clusters are transcribed and processed into CRISPR RNA (crRNA). Acts as a dsDNA endonuclease. Involved in the integration of spacer DNA into the CRISPR cassette.</text>
</comment>
<dbReference type="EC" id="3.1.-.-" evidence="9"/>
<keyword evidence="5 9" id="KW-0460">Magnesium</keyword>
<evidence type="ECO:0000256" key="6">
    <source>
        <dbReference type="ARBA" id="ARBA00023118"/>
    </source>
</evidence>
<evidence type="ECO:0000256" key="8">
    <source>
        <dbReference type="ARBA" id="ARBA00023211"/>
    </source>
</evidence>
<dbReference type="GO" id="GO:0003677">
    <property type="term" value="F:DNA binding"/>
    <property type="evidence" value="ECO:0007669"/>
    <property type="project" value="UniProtKB-KW"/>
</dbReference>
<dbReference type="GO" id="GO:0046872">
    <property type="term" value="F:metal ion binding"/>
    <property type="evidence" value="ECO:0007669"/>
    <property type="project" value="UniProtKB-UniRule"/>
</dbReference>